<dbReference type="OrthoDB" id="9770415at2"/>
<organism evidence="10 11">
    <name type="scientific">Clostridium tagluense</name>
    <dbReference type="NCBI Taxonomy" id="360422"/>
    <lineage>
        <taxon>Bacteria</taxon>
        <taxon>Bacillati</taxon>
        <taxon>Bacillota</taxon>
        <taxon>Clostridia</taxon>
        <taxon>Eubacteriales</taxon>
        <taxon>Clostridiaceae</taxon>
        <taxon>Clostridium</taxon>
    </lineage>
</organism>
<dbReference type="InterPro" id="IPR003439">
    <property type="entry name" value="ABC_transporter-like_ATP-bd"/>
</dbReference>
<dbReference type="PANTHER" id="PTHR24221">
    <property type="entry name" value="ATP-BINDING CASSETTE SUB-FAMILY B"/>
    <property type="match status" value="1"/>
</dbReference>
<comment type="subcellular location">
    <subcellularLocation>
        <location evidence="1">Cell membrane</location>
        <topology evidence="1">Multi-pass membrane protein</topology>
    </subcellularLocation>
</comment>
<dbReference type="PROSITE" id="PS50929">
    <property type="entry name" value="ABC_TM1F"/>
    <property type="match status" value="1"/>
</dbReference>
<keyword evidence="2 7" id="KW-0812">Transmembrane</keyword>
<evidence type="ECO:0000256" key="7">
    <source>
        <dbReference type="SAM" id="Phobius"/>
    </source>
</evidence>
<dbReference type="InterPro" id="IPR027417">
    <property type="entry name" value="P-loop_NTPase"/>
</dbReference>
<feature type="transmembrane region" description="Helical" evidence="7">
    <location>
        <begin position="284"/>
        <end position="306"/>
    </location>
</feature>
<evidence type="ECO:0000256" key="3">
    <source>
        <dbReference type="ARBA" id="ARBA00022741"/>
    </source>
</evidence>
<dbReference type="Proteomes" id="UP000287872">
    <property type="component" value="Unassembled WGS sequence"/>
</dbReference>
<keyword evidence="3" id="KW-0547">Nucleotide-binding</keyword>
<dbReference type="Gene3D" id="1.20.1560.10">
    <property type="entry name" value="ABC transporter type 1, transmembrane domain"/>
    <property type="match status" value="1"/>
</dbReference>
<protein>
    <submittedName>
        <fullName evidence="10">HlyB/MsbA family ABC transporter</fullName>
    </submittedName>
</protein>
<evidence type="ECO:0000256" key="4">
    <source>
        <dbReference type="ARBA" id="ARBA00022840"/>
    </source>
</evidence>
<reference evidence="10 11" key="1">
    <citation type="submission" date="2018-11" db="EMBL/GenBank/DDBJ databases">
        <title>Genome sequencing and assembly of Clostridium tagluense strain A121.</title>
        <authorList>
            <person name="Murakami T."/>
            <person name="Segawa T."/>
            <person name="Shcherbakova V.A."/>
            <person name="Mori H."/>
            <person name="Yoshimura Y."/>
        </authorList>
    </citation>
    <scope>NUCLEOTIDE SEQUENCE [LARGE SCALE GENOMIC DNA]</scope>
    <source>
        <strain evidence="10 11">A121</strain>
    </source>
</reference>
<dbReference type="RefSeq" id="WP_125000623.1">
    <property type="nucleotide sequence ID" value="NZ_BHYK01000009.1"/>
</dbReference>
<evidence type="ECO:0000256" key="1">
    <source>
        <dbReference type="ARBA" id="ARBA00004651"/>
    </source>
</evidence>
<feature type="transmembrane region" description="Helical" evidence="7">
    <location>
        <begin position="65"/>
        <end position="85"/>
    </location>
</feature>
<keyword evidence="5 7" id="KW-1133">Transmembrane helix</keyword>
<dbReference type="PROSITE" id="PS50893">
    <property type="entry name" value="ABC_TRANSPORTER_2"/>
    <property type="match status" value="1"/>
</dbReference>
<accession>A0A401UL56</accession>
<dbReference type="InterPro" id="IPR011527">
    <property type="entry name" value="ABC1_TM_dom"/>
</dbReference>
<dbReference type="InterPro" id="IPR003593">
    <property type="entry name" value="AAA+_ATPase"/>
</dbReference>
<proteinExistence type="predicted"/>
<dbReference type="PROSITE" id="PS00211">
    <property type="entry name" value="ABC_TRANSPORTER_1"/>
    <property type="match status" value="1"/>
</dbReference>
<dbReference type="GO" id="GO:0140359">
    <property type="term" value="F:ABC-type transporter activity"/>
    <property type="evidence" value="ECO:0007669"/>
    <property type="project" value="InterPro"/>
</dbReference>
<dbReference type="AlphaFoldDB" id="A0A401UL56"/>
<evidence type="ECO:0000256" key="5">
    <source>
        <dbReference type="ARBA" id="ARBA00022989"/>
    </source>
</evidence>
<evidence type="ECO:0000313" key="10">
    <source>
        <dbReference type="EMBL" id="GCD10280.1"/>
    </source>
</evidence>
<dbReference type="SUPFAM" id="SSF90123">
    <property type="entry name" value="ABC transporter transmembrane region"/>
    <property type="match status" value="1"/>
</dbReference>
<keyword evidence="4" id="KW-0067">ATP-binding</keyword>
<dbReference type="Pfam" id="PF00664">
    <property type="entry name" value="ABC_membrane"/>
    <property type="match status" value="1"/>
</dbReference>
<feature type="transmembrane region" description="Helical" evidence="7">
    <location>
        <begin position="23"/>
        <end position="45"/>
    </location>
</feature>
<dbReference type="SMART" id="SM00382">
    <property type="entry name" value="AAA"/>
    <property type="match status" value="1"/>
</dbReference>
<dbReference type="InterPro" id="IPR039421">
    <property type="entry name" value="Type_1_exporter"/>
</dbReference>
<dbReference type="GO" id="GO:0016887">
    <property type="term" value="F:ATP hydrolysis activity"/>
    <property type="evidence" value="ECO:0007669"/>
    <property type="project" value="InterPro"/>
</dbReference>
<evidence type="ECO:0000259" key="9">
    <source>
        <dbReference type="PROSITE" id="PS50929"/>
    </source>
</evidence>
<keyword evidence="6 7" id="KW-0472">Membrane</keyword>
<feature type="domain" description="ABC transmembrane type-1" evidence="9">
    <location>
        <begin position="26"/>
        <end position="308"/>
    </location>
</feature>
<dbReference type="InterPro" id="IPR017871">
    <property type="entry name" value="ABC_transporter-like_CS"/>
</dbReference>
<feature type="transmembrane region" description="Helical" evidence="7">
    <location>
        <begin position="138"/>
        <end position="159"/>
    </location>
</feature>
<dbReference type="GO" id="GO:0005524">
    <property type="term" value="F:ATP binding"/>
    <property type="evidence" value="ECO:0007669"/>
    <property type="project" value="UniProtKB-KW"/>
</dbReference>
<dbReference type="PANTHER" id="PTHR24221:SF423">
    <property type="entry name" value="ABC TRANSPORTER"/>
    <property type="match status" value="1"/>
</dbReference>
<feature type="transmembrane region" description="Helical" evidence="7">
    <location>
        <begin position="252"/>
        <end position="272"/>
    </location>
</feature>
<sequence>MESNSKNIKTFNYVWELIKYKPWLYLITVISWTASGIIPLIQGIMVKGFFDIIEGKPSLKIGIDGLLFLIVIITLIRILIIQLGFRTDVSNKFLMSALLRGNILNCILKKPGSKAIQTSIGEVINSFRDDVEQVESSIGWLSWLIGQIVFSLIALIIMIRINTKITLLVFVPLTAVIVLAQKSEKKVEKNREKSRQATGNVTGAVGEIFESVLAIKVSGEEKSVINNLKNLNEERHHLMLKDSLLTQLIDSVYNNAVTLGTGLILLLAAQVIRSGSFTVGDFALFIYYLAFVTDSIESLGNFLVHYKQTGVAFKRMANLIQSKDSDELVKHKPIHLKEGIIKKSNGNRSGKIKDSLIELSSLEVKSLNFCYENSQKGISNINFSLNKGEVTVICGRTGSGKSTVLKTLLGLLPADSGEVYWNGEIIKNLQSFFVPPISAYTSQVPNLFSATVRNNILLGLSEDEVDLRGAINLAVLEKDTKQLENGLDTVIGSKGVKLSGGQLQRVAVARMFVRNAQLIVVDDISSALDRETEKTLWKRLFKDNLRTCIIVSNKRFAMEQADNIILMKGGNIEAQGSLMDLLAECKEMQEIWN</sequence>
<name>A0A401UL56_9CLOT</name>
<evidence type="ECO:0000256" key="2">
    <source>
        <dbReference type="ARBA" id="ARBA00022692"/>
    </source>
</evidence>
<evidence type="ECO:0000259" key="8">
    <source>
        <dbReference type="PROSITE" id="PS50893"/>
    </source>
</evidence>
<dbReference type="GO" id="GO:0005886">
    <property type="term" value="C:plasma membrane"/>
    <property type="evidence" value="ECO:0007669"/>
    <property type="project" value="UniProtKB-SubCell"/>
</dbReference>
<feature type="transmembrane region" description="Helical" evidence="7">
    <location>
        <begin position="165"/>
        <end position="181"/>
    </location>
</feature>
<dbReference type="Gene3D" id="3.40.50.300">
    <property type="entry name" value="P-loop containing nucleotide triphosphate hydrolases"/>
    <property type="match status" value="1"/>
</dbReference>
<keyword evidence="11" id="KW-1185">Reference proteome</keyword>
<dbReference type="InterPro" id="IPR036640">
    <property type="entry name" value="ABC1_TM_sf"/>
</dbReference>
<evidence type="ECO:0000256" key="6">
    <source>
        <dbReference type="ARBA" id="ARBA00023136"/>
    </source>
</evidence>
<dbReference type="Pfam" id="PF00005">
    <property type="entry name" value="ABC_tran"/>
    <property type="match status" value="1"/>
</dbReference>
<dbReference type="SUPFAM" id="SSF52540">
    <property type="entry name" value="P-loop containing nucleoside triphosphate hydrolases"/>
    <property type="match status" value="1"/>
</dbReference>
<feature type="domain" description="ABC transporter" evidence="8">
    <location>
        <begin position="362"/>
        <end position="591"/>
    </location>
</feature>
<comment type="caution">
    <text evidence="10">The sequence shown here is derived from an EMBL/GenBank/DDBJ whole genome shotgun (WGS) entry which is preliminary data.</text>
</comment>
<dbReference type="EMBL" id="BHYK01000009">
    <property type="protein sequence ID" value="GCD10280.1"/>
    <property type="molecule type" value="Genomic_DNA"/>
</dbReference>
<gene>
    <name evidence="10" type="ORF">Ctaglu_19030</name>
</gene>
<evidence type="ECO:0000313" key="11">
    <source>
        <dbReference type="Proteomes" id="UP000287872"/>
    </source>
</evidence>